<name>A0A542ZDH2_9ACTN</name>
<dbReference type="InterPro" id="IPR004268">
    <property type="entry name" value="MurJ"/>
</dbReference>
<dbReference type="InterPro" id="IPR011009">
    <property type="entry name" value="Kinase-like_dom_sf"/>
</dbReference>
<accession>A0A542ZDH2</accession>
<protein>
    <submittedName>
        <fullName evidence="11">Murein biosynthesis integral membrane protein MurJ</fullName>
    </submittedName>
</protein>
<keyword evidence="2" id="KW-1003">Cell membrane</keyword>
<evidence type="ECO:0000256" key="2">
    <source>
        <dbReference type="ARBA" id="ARBA00022475"/>
    </source>
</evidence>
<dbReference type="EMBL" id="VFOR01000002">
    <property type="protein sequence ID" value="TQL58392.1"/>
    <property type="molecule type" value="Genomic_DNA"/>
</dbReference>
<dbReference type="GO" id="GO:0004672">
    <property type="term" value="F:protein kinase activity"/>
    <property type="evidence" value="ECO:0007669"/>
    <property type="project" value="InterPro"/>
</dbReference>
<dbReference type="InterPro" id="IPR051050">
    <property type="entry name" value="Lipid_II_flippase_MurJ/MviN"/>
</dbReference>
<dbReference type="GO" id="GO:0015648">
    <property type="term" value="F:lipid-linked peptidoglycan transporter activity"/>
    <property type="evidence" value="ECO:0007669"/>
    <property type="project" value="TreeGrafter"/>
</dbReference>
<keyword evidence="12" id="KW-1185">Reference proteome</keyword>
<feature type="transmembrane region" description="Helical" evidence="9">
    <location>
        <begin position="148"/>
        <end position="168"/>
    </location>
</feature>
<dbReference type="PROSITE" id="PS50011">
    <property type="entry name" value="PROTEIN_KINASE_DOM"/>
    <property type="match status" value="1"/>
</dbReference>
<feature type="domain" description="Protein kinase" evidence="10">
    <location>
        <begin position="712"/>
        <end position="976"/>
    </location>
</feature>
<feature type="transmembrane region" description="Helical" evidence="9">
    <location>
        <begin position="485"/>
        <end position="504"/>
    </location>
</feature>
<dbReference type="Proteomes" id="UP000316196">
    <property type="component" value="Unassembled WGS sequence"/>
</dbReference>
<evidence type="ECO:0000313" key="11">
    <source>
        <dbReference type="EMBL" id="TQL58392.1"/>
    </source>
</evidence>
<organism evidence="11 12">
    <name type="scientific">Propioniferax innocua</name>
    <dbReference type="NCBI Taxonomy" id="1753"/>
    <lineage>
        <taxon>Bacteria</taxon>
        <taxon>Bacillati</taxon>
        <taxon>Actinomycetota</taxon>
        <taxon>Actinomycetes</taxon>
        <taxon>Propionibacteriales</taxon>
        <taxon>Propionibacteriaceae</taxon>
        <taxon>Propioniferax</taxon>
    </lineage>
</organism>
<dbReference type="PRINTS" id="PR01806">
    <property type="entry name" value="VIRFACTRMVIN"/>
</dbReference>
<dbReference type="PANTHER" id="PTHR47019:SF1">
    <property type="entry name" value="LIPID II FLIPPASE MURJ"/>
    <property type="match status" value="1"/>
</dbReference>
<dbReference type="GO" id="GO:0034204">
    <property type="term" value="P:lipid translocation"/>
    <property type="evidence" value="ECO:0007669"/>
    <property type="project" value="TreeGrafter"/>
</dbReference>
<feature type="transmembrane region" description="Helical" evidence="9">
    <location>
        <begin position="345"/>
        <end position="365"/>
    </location>
</feature>
<reference evidence="11 12" key="1">
    <citation type="submission" date="2019-06" db="EMBL/GenBank/DDBJ databases">
        <title>Sequencing the genomes of 1000 actinobacteria strains.</title>
        <authorList>
            <person name="Klenk H.-P."/>
        </authorList>
    </citation>
    <scope>NUCLEOTIDE SEQUENCE [LARGE SCALE GENOMIC DNA]</scope>
    <source>
        <strain evidence="11 12">DSM 8251</strain>
    </source>
</reference>
<feature type="transmembrane region" description="Helical" evidence="9">
    <location>
        <begin position="558"/>
        <end position="578"/>
    </location>
</feature>
<feature type="region of interest" description="Disordered" evidence="8">
    <location>
        <begin position="1009"/>
        <end position="1048"/>
    </location>
</feature>
<dbReference type="Gene3D" id="1.10.510.10">
    <property type="entry name" value="Transferase(Phosphotransferase) domain 1"/>
    <property type="match status" value="1"/>
</dbReference>
<feature type="region of interest" description="Disordered" evidence="8">
    <location>
        <begin position="965"/>
        <end position="987"/>
    </location>
</feature>
<keyword evidence="3 9" id="KW-0812">Transmembrane</keyword>
<evidence type="ECO:0000256" key="3">
    <source>
        <dbReference type="ARBA" id="ARBA00022692"/>
    </source>
</evidence>
<evidence type="ECO:0000256" key="8">
    <source>
        <dbReference type="SAM" id="MobiDB-lite"/>
    </source>
</evidence>
<evidence type="ECO:0000256" key="7">
    <source>
        <dbReference type="ARBA" id="ARBA00023136"/>
    </source>
</evidence>
<dbReference type="GO" id="GO:0005524">
    <property type="term" value="F:ATP binding"/>
    <property type="evidence" value="ECO:0007669"/>
    <property type="project" value="InterPro"/>
</dbReference>
<feature type="transmembrane region" description="Helical" evidence="9">
    <location>
        <begin position="424"/>
        <end position="445"/>
    </location>
</feature>
<evidence type="ECO:0000256" key="1">
    <source>
        <dbReference type="ARBA" id="ARBA00004651"/>
    </source>
</evidence>
<keyword evidence="7 9" id="KW-0472">Membrane</keyword>
<comment type="subcellular location">
    <subcellularLocation>
        <location evidence="1">Cell membrane</location>
        <topology evidence="1">Multi-pass membrane protein</topology>
    </subcellularLocation>
</comment>
<gene>
    <name evidence="11" type="ORF">FB460_2253</name>
</gene>
<evidence type="ECO:0000256" key="5">
    <source>
        <dbReference type="ARBA" id="ARBA00022984"/>
    </source>
</evidence>
<dbReference type="CDD" id="cd13973">
    <property type="entry name" value="PK_MviN-like"/>
    <property type="match status" value="1"/>
</dbReference>
<evidence type="ECO:0000256" key="6">
    <source>
        <dbReference type="ARBA" id="ARBA00022989"/>
    </source>
</evidence>
<feature type="transmembrane region" description="Helical" evidence="9">
    <location>
        <begin position="1054"/>
        <end position="1074"/>
    </location>
</feature>
<comment type="caution">
    <text evidence="11">The sequence shown here is derived from an EMBL/GenBank/DDBJ whole genome shotgun (WGS) entry which is preliminary data.</text>
</comment>
<dbReference type="NCBIfam" id="TIGR01695">
    <property type="entry name" value="murJ_mviN"/>
    <property type="match status" value="1"/>
</dbReference>
<feature type="transmembrane region" description="Helical" evidence="9">
    <location>
        <begin position="222"/>
        <end position="244"/>
    </location>
</feature>
<dbReference type="GO" id="GO:0005886">
    <property type="term" value="C:plasma membrane"/>
    <property type="evidence" value="ECO:0007669"/>
    <property type="project" value="UniProtKB-SubCell"/>
</dbReference>
<keyword evidence="6 9" id="KW-1133">Transmembrane helix</keyword>
<proteinExistence type="predicted"/>
<evidence type="ECO:0000313" key="12">
    <source>
        <dbReference type="Proteomes" id="UP000316196"/>
    </source>
</evidence>
<feature type="region of interest" description="Disordered" evidence="8">
    <location>
        <begin position="1"/>
        <end position="58"/>
    </location>
</feature>
<feature type="transmembrane region" description="Helical" evidence="9">
    <location>
        <begin position="110"/>
        <end position="128"/>
    </location>
</feature>
<feature type="transmembrane region" description="Helical" evidence="9">
    <location>
        <begin position="188"/>
        <end position="210"/>
    </location>
</feature>
<feature type="transmembrane region" description="Helical" evidence="9">
    <location>
        <begin position="256"/>
        <end position="280"/>
    </location>
</feature>
<dbReference type="CDD" id="cd13123">
    <property type="entry name" value="MATE_MurJ_like"/>
    <property type="match status" value="1"/>
</dbReference>
<evidence type="ECO:0000256" key="9">
    <source>
        <dbReference type="SAM" id="Phobius"/>
    </source>
</evidence>
<evidence type="ECO:0000256" key="4">
    <source>
        <dbReference type="ARBA" id="ARBA00022960"/>
    </source>
</evidence>
<feature type="transmembrane region" description="Helical" evidence="9">
    <location>
        <begin position="457"/>
        <end position="479"/>
    </location>
</feature>
<dbReference type="GO" id="GO:0009252">
    <property type="term" value="P:peptidoglycan biosynthetic process"/>
    <property type="evidence" value="ECO:0007669"/>
    <property type="project" value="UniProtKB-KW"/>
</dbReference>
<dbReference type="Pfam" id="PF03023">
    <property type="entry name" value="MurJ"/>
    <property type="match status" value="1"/>
</dbReference>
<keyword evidence="4" id="KW-0133">Cell shape</keyword>
<feature type="compositionally biased region" description="Basic and acidic residues" evidence="8">
    <location>
        <begin position="1"/>
        <end position="29"/>
    </location>
</feature>
<keyword evidence="5" id="KW-0573">Peptidoglycan synthesis</keyword>
<dbReference type="Gene3D" id="2.60.120.260">
    <property type="entry name" value="Galactose-binding domain-like"/>
    <property type="match status" value="1"/>
</dbReference>
<dbReference type="GO" id="GO:0008360">
    <property type="term" value="P:regulation of cell shape"/>
    <property type="evidence" value="ECO:0007669"/>
    <property type="project" value="UniProtKB-KW"/>
</dbReference>
<dbReference type="RefSeq" id="WP_170210066.1">
    <property type="nucleotide sequence ID" value="NZ_BAAAMD010000002.1"/>
</dbReference>
<feature type="transmembrane region" description="Helical" evidence="9">
    <location>
        <begin position="386"/>
        <end position="404"/>
    </location>
</feature>
<feature type="transmembrane region" description="Helical" evidence="9">
    <location>
        <begin position="525"/>
        <end position="546"/>
    </location>
</feature>
<dbReference type="AlphaFoldDB" id="A0A542ZDH2"/>
<dbReference type="PANTHER" id="PTHR47019">
    <property type="entry name" value="LIPID II FLIPPASE MURJ"/>
    <property type="match status" value="1"/>
</dbReference>
<feature type="transmembrane region" description="Helical" evidence="9">
    <location>
        <begin position="66"/>
        <end position="90"/>
    </location>
</feature>
<feature type="region of interest" description="Disordered" evidence="8">
    <location>
        <begin position="595"/>
        <end position="656"/>
    </location>
</feature>
<sequence>MAEAKRTGDQTDDETIVHDIGDADDDTRIQHTSIQPAADDASQDELTERPEAGESGSTRRLVSAGALMAAGTMTSRVLGFVRVALLAFLIGNGTRQADIYDIASMVPTSLYILFAGGALNTVLVPQLVRAVKNDDDNGEAYTNRIMTAFGLIVAAIALISTLGTPIIVGRIYASDQWLRPEMAAHLESMLFLGYLFLPQIFLYGVFFLIGQILNARDHFGPMMWAPVVNNIVQIGVLGIYLWIYGTSDGAAPFTPAQGLLLGGGATFGIACQTLVMLICLRRAGYRYKPRFDLKGTGLGHTFSLAKWTLGFVLVNQLALVVVTRLATAATVDGAGAGIAAYNKAYLIFVLPHSLVTVSLATAMLPSASRLAASGDMRGVARETMRTLRLVTAVLLPAAVALLALGDPITRLMFGNGLGAADAQFVGWTLRAFALGLLPFTLQYVCLRAFYALENTKITFYIQVLIASVQVSLALALVVPFHNPSWVAPALAVAFASAYTVGFFVSFHHLHRHLPHLRFLELARQVVRVTAAILPAGLLAWGASVLIGRWDASKVMTLGILGVTGLVAVALYLLCAHVLRIGEVTEVLRTILRRGGRTPATAEPDESLESETPGTRTAVADAEVGTRPVTSQVDDEESLPDALLDPAGGAWHGADEDFDEDDAELYGTDHFDDADDESVVSTVIRPAFDPNVFDQPSGRSIHASPGQSLAGRYMLEEILSEQPETQSWVATDQVLSRPVMLYLLPRGDGRNDELLEAARRSAIATDARFLRVLDASGEPAQPDDDAPDGPFVVCEYAAGETLASILAHGPMSALEAGWLTREVADALAGMHAQGMYHERISPESIVITPTGNVKIVGFGIQSVLEPPTNGSPDPAQADVHDVGRVLYATLAAHYPGGPAHGLPAVPVGADGAWLTPRDVRPGVSPALDRICEQILSERPRSGAPLQTMPEIGRALTRVLGTADASTDLERRLRNPATTGPTSWGEDDTDWDTEHTQPVAIDHAPIPASLFADASDDDSEPTSMFAVSDAGNELTDDDPTPDAGLPVREEEPSRRWLGVLLAIVAVIALISLFAVFGRGQEETEPQVDSPSAPTEPIPAGITGATDFDPQGSDQQENPDLVPQAHDGDPETAWETVVYRNPDMAPKDGVGVNIQLDGEIEVTKVELMLVGDGTDLDIRVPDGDQWRTIGSADDAGRDVTIDVPPTRTGEVQVWLKELPSSDQGGYLGGIAEISVLGHR</sequence>
<dbReference type="SUPFAM" id="SSF56112">
    <property type="entry name" value="Protein kinase-like (PK-like)"/>
    <property type="match status" value="1"/>
</dbReference>
<evidence type="ECO:0000259" key="10">
    <source>
        <dbReference type="PROSITE" id="PS50011"/>
    </source>
</evidence>
<dbReference type="InterPro" id="IPR000719">
    <property type="entry name" value="Prot_kinase_dom"/>
</dbReference>
<feature type="transmembrane region" description="Helical" evidence="9">
    <location>
        <begin position="301"/>
        <end position="325"/>
    </location>
</feature>
<feature type="region of interest" description="Disordered" evidence="8">
    <location>
        <begin position="1081"/>
        <end position="1126"/>
    </location>
</feature>